<proteinExistence type="predicted"/>
<gene>
    <name evidence="1" type="ORF">HanXRQr2_Chr12g0556881</name>
</gene>
<reference evidence="1" key="1">
    <citation type="journal article" date="2017" name="Nature">
        <title>The sunflower genome provides insights into oil metabolism, flowering and Asterid evolution.</title>
        <authorList>
            <person name="Badouin H."/>
            <person name="Gouzy J."/>
            <person name="Grassa C.J."/>
            <person name="Murat F."/>
            <person name="Staton S.E."/>
            <person name="Cottret L."/>
            <person name="Lelandais-Briere C."/>
            <person name="Owens G.L."/>
            <person name="Carrere S."/>
            <person name="Mayjonade B."/>
            <person name="Legrand L."/>
            <person name="Gill N."/>
            <person name="Kane N.C."/>
            <person name="Bowers J.E."/>
            <person name="Hubner S."/>
            <person name="Bellec A."/>
            <person name="Berard A."/>
            <person name="Berges H."/>
            <person name="Blanchet N."/>
            <person name="Boniface M.C."/>
            <person name="Brunel D."/>
            <person name="Catrice O."/>
            <person name="Chaidir N."/>
            <person name="Claudel C."/>
            <person name="Donnadieu C."/>
            <person name="Faraut T."/>
            <person name="Fievet G."/>
            <person name="Helmstetter N."/>
            <person name="King M."/>
            <person name="Knapp S.J."/>
            <person name="Lai Z."/>
            <person name="Le Paslier M.C."/>
            <person name="Lippi Y."/>
            <person name="Lorenzon L."/>
            <person name="Mandel J.R."/>
            <person name="Marage G."/>
            <person name="Marchand G."/>
            <person name="Marquand E."/>
            <person name="Bret-Mestries E."/>
            <person name="Morien E."/>
            <person name="Nambeesan S."/>
            <person name="Nguyen T."/>
            <person name="Pegot-Espagnet P."/>
            <person name="Pouilly N."/>
            <person name="Raftis F."/>
            <person name="Sallet E."/>
            <person name="Schiex T."/>
            <person name="Thomas J."/>
            <person name="Vandecasteele C."/>
            <person name="Vares D."/>
            <person name="Vear F."/>
            <person name="Vautrin S."/>
            <person name="Crespi M."/>
            <person name="Mangin B."/>
            <person name="Burke J.M."/>
            <person name="Salse J."/>
            <person name="Munos S."/>
            <person name="Vincourt P."/>
            <person name="Rieseberg L.H."/>
            <person name="Langlade N.B."/>
        </authorList>
    </citation>
    <scope>NUCLEOTIDE SEQUENCE</scope>
    <source>
        <tissue evidence="1">Leaves</tissue>
    </source>
</reference>
<dbReference type="Proteomes" id="UP000215914">
    <property type="component" value="Unassembled WGS sequence"/>
</dbReference>
<organism evidence="1 2">
    <name type="scientific">Helianthus annuus</name>
    <name type="common">Common sunflower</name>
    <dbReference type="NCBI Taxonomy" id="4232"/>
    <lineage>
        <taxon>Eukaryota</taxon>
        <taxon>Viridiplantae</taxon>
        <taxon>Streptophyta</taxon>
        <taxon>Embryophyta</taxon>
        <taxon>Tracheophyta</taxon>
        <taxon>Spermatophyta</taxon>
        <taxon>Magnoliopsida</taxon>
        <taxon>eudicotyledons</taxon>
        <taxon>Gunneridae</taxon>
        <taxon>Pentapetalae</taxon>
        <taxon>asterids</taxon>
        <taxon>campanulids</taxon>
        <taxon>Asterales</taxon>
        <taxon>Asteraceae</taxon>
        <taxon>Asteroideae</taxon>
        <taxon>Heliantheae alliance</taxon>
        <taxon>Heliantheae</taxon>
        <taxon>Helianthus</taxon>
    </lineage>
</organism>
<reference evidence="1" key="2">
    <citation type="submission" date="2020-06" db="EMBL/GenBank/DDBJ databases">
        <title>Helianthus annuus Genome sequencing and assembly Release 2.</title>
        <authorList>
            <person name="Gouzy J."/>
            <person name="Langlade N."/>
            <person name="Munos S."/>
        </authorList>
    </citation>
    <scope>NUCLEOTIDE SEQUENCE</scope>
    <source>
        <tissue evidence="1">Leaves</tissue>
    </source>
</reference>
<dbReference type="EMBL" id="MNCJ02000327">
    <property type="protein sequence ID" value="KAF5779227.1"/>
    <property type="molecule type" value="Genomic_DNA"/>
</dbReference>
<name>A0A9K3MXD7_HELAN</name>
<keyword evidence="2" id="KW-1185">Reference proteome</keyword>
<evidence type="ECO:0000313" key="1">
    <source>
        <dbReference type="EMBL" id="KAF5779227.1"/>
    </source>
</evidence>
<evidence type="ECO:0000313" key="2">
    <source>
        <dbReference type="Proteomes" id="UP000215914"/>
    </source>
</evidence>
<dbReference type="Gramene" id="mRNA:HanXRQr2_Chr12g0556881">
    <property type="protein sequence ID" value="mRNA:HanXRQr2_Chr12g0556881"/>
    <property type="gene ID" value="HanXRQr2_Chr12g0556881"/>
</dbReference>
<comment type="caution">
    <text evidence="1">The sequence shown here is derived from an EMBL/GenBank/DDBJ whole genome shotgun (WGS) entry which is preliminary data.</text>
</comment>
<sequence>MIRVFIRRIFTVDSVNSTESTRPTAASQLSFWVSGSGRQFGSGQPVLVGLGSGSDPHESTRLTRSTHSTFQHEDLVKIIGVFNI</sequence>
<protein>
    <submittedName>
        <fullName evidence="1">Uncharacterized protein</fullName>
    </submittedName>
</protein>
<accession>A0A9K3MXD7</accession>
<dbReference type="AlphaFoldDB" id="A0A9K3MXD7"/>